<keyword evidence="1" id="KW-0732">Signal</keyword>
<dbReference type="CDD" id="cd00995">
    <property type="entry name" value="PBP2_NikA_DppA_OppA_like"/>
    <property type="match status" value="1"/>
</dbReference>
<feature type="domain" description="Solute-binding protein family 5" evidence="2">
    <location>
        <begin position="96"/>
        <end position="460"/>
    </location>
</feature>
<dbReference type="PANTHER" id="PTHR30290">
    <property type="entry name" value="PERIPLASMIC BINDING COMPONENT OF ABC TRANSPORTER"/>
    <property type="match status" value="1"/>
</dbReference>
<organism evidence="3 4">
    <name type="scientific">Streptomyces scabiei</name>
    <dbReference type="NCBI Taxonomy" id="1930"/>
    <lineage>
        <taxon>Bacteria</taxon>
        <taxon>Bacillati</taxon>
        <taxon>Actinomycetota</taxon>
        <taxon>Actinomycetes</taxon>
        <taxon>Kitasatosporales</taxon>
        <taxon>Streptomycetaceae</taxon>
        <taxon>Streptomyces</taxon>
    </lineage>
</organism>
<dbReference type="Proteomes" id="UP000067448">
    <property type="component" value="Unassembled WGS sequence"/>
</dbReference>
<comment type="caution">
    <text evidence="3">The sequence shown here is derived from an EMBL/GenBank/DDBJ whole genome shotgun (WGS) entry which is preliminary data.</text>
</comment>
<dbReference type="Pfam" id="PF00496">
    <property type="entry name" value="SBP_bac_5"/>
    <property type="match status" value="1"/>
</dbReference>
<dbReference type="GO" id="GO:1904680">
    <property type="term" value="F:peptide transmembrane transporter activity"/>
    <property type="evidence" value="ECO:0007669"/>
    <property type="project" value="TreeGrafter"/>
</dbReference>
<gene>
    <name evidence="3" type="primary">gsiB_3</name>
    <name evidence="3" type="ORF">SsS58_03450</name>
</gene>
<accession>A0A100JP43</accession>
<feature type="signal peptide" evidence="1">
    <location>
        <begin position="1"/>
        <end position="23"/>
    </location>
</feature>
<dbReference type="Gene3D" id="3.90.76.10">
    <property type="entry name" value="Dipeptide-binding Protein, Domain 1"/>
    <property type="match status" value="1"/>
</dbReference>
<dbReference type="GO" id="GO:0015833">
    <property type="term" value="P:peptide transport"/>
    <property type="evidence" value="ECO:0007669"/>
    <property type="project" value="TreeGrafter"/>
</dbReference>
<dbReference type="EMBL" id="BCMM01000015">
    <property type="protein sequence ID" value="GAQ63073.1"/>
    <property type="molecule type" value="Genomic_DNA"/>
</dbReference>
<evidence type="ECO:0000313" key="3">
    <source>
        <dbReference type="EMBL" id="GAQ63073.1"/>
    </source>
</evidence>
<dbReference type="OrthoDB" id="5243526at2"/>
<dbReference type="AlphaFoldDB" id="A0A100JP43"/>
<dbReference type="InterPro" id="IPR000914">
    <property type="entry name" value="SBP_5_dom"/>
</dbReference>
<feature type="chain" id="PRO_5039265484" evidence="1">
    <location>
        <begin position="24"/>
        <end position="544"/>
    </location>
</feature>
<dbReference type="Gene3D" id="3.10.105.10">
    <property type="entry name" value="Dipeptide-binding Protein, Domain 3"/>
    <property type="match status" value="1"/>
</dbReference>
<dbReference type="PROSITE" id="PS51257">
    <property type="entry name" value="PROKAR_LIPOPROTEIN"/>
    <property type="match status" value="1"/>
</dbReference>
<name>A0A100JP43_STRSC</name>
<dbReference type="PIRSF" id="PIRSF002741">
    <property type="entry name" value="MppA"/>
    <property type="match status" value="1"/>
</dbReference>
<proteinExistence type="predicted"/>
<reference evidence="4" key="3">
    <citation type="submission" date="2016-02" db="EMBL/GenBank/DDBJ databases">
        <title>Draft genome of pathogenic Streptomyces sp. in Japan.</title>
        <authorList>
            <person name="Tomihama T."/>
            <person name="Ikenaga M."/>
            <person name="Sakai M."/>
            <person name="Okubo T."/>
            <person name="Ikeda S."/>
        </authorList>
    </citation>
    <scope>NUCLEOTIDE SEQUENCE [LARGE SCALE GENOMIC DNA]</scope>
    <source>
        <strain evidence="4">S58</strain>
    </source>
</reference>
<evidence type="ECO:0000256" key="1">
    <source>
        <dbReference type="SAM" id="SignalP"/>
    </source>
</evidence>
<dbReference type="GO" id="GO:0043190">
    <property type="term" value="C:ATP-binding cassette (ABC) transporter complex"/>
    <property type="evidence" value="ECO:0007669"/>
    <property type="project" value="InterPro"/>
</dbReference>
<reference evidence="3 4" key="2">
    <citation type="journal article" date="2016" name="Genome Announc.">
        <title>Draft Genome Sequences of Streptomyces scabiei S58, Streptomyces turgidiscabies T45, and Streptomyces acidiscabies a10, the Pathogens of Potato Common Scab, Isolated in Japan.</title>
        <authorList>
            <person name="Tomihama T."/>
            <person name="Nishi Y."/>
            <person name="Sakai M."/>
            <person name="Ikenaga M."/>
            <person name="Okubo T."/>
            <person name="Ikeda S."/>
        </authorList>
    </citation>
    <scope>NUCLEOTIDE SEQUENCE [LARGE SCALE GENOMIC DNA]</scope>
    <source>
        <strain evidence="3 4">S58</strain>
    </source>
</reference>
<dbReference type="RefSeq" id="WP_059080803.1">
    <property type="nucleotide sequence ID" value="NZ_BCMM01000015.1"/>
</dbReference>
<evidence type="ECO:0000313" key="4">
    <source>
        <dbReference type="Proteomes" id="UP000067448"/>
    </source>
</evidence>
<reference evidence="4" key="1">
    <citation type="submission" date="2015-11" db="EMBL/GenBank/DDBJ databases">
        <authorList>
            <consortium name="Cross-ministerial Strategic Innovation Promotion Program (SIP) consortium"/>
            <person name="Tomihama T."/>
            <person name="Ikenaga M."/>
            <person name="Sakai M."/>
            <person name="Okubo T."/>
            <person name="Ikeda S."/>
        </authorList>
    </citation>
    <scope>NUCLEOTIDE SEQUENCE [LARGE SCALE GENOMIC DNA]</scope>
    <source>
        <strain evidence="4">S58</strain>
    </source>
</reference>
<dbReference type="Gene3D" id="3.40.190.10">
    <property type="entry name" value="Periplasmic binding protein-like II"/>
    <property type="match status" value="1"/>
</dbReference>
<dbReference type="GO" id="GO:0042597">
    <property type="term" value="C:periplasmic space"/>
    <property type="evidence" value="ECO:0007669"/>
    <property type="project" value="UniProtKB-ARBA"/>
</dbReference>
<protein>
    <submittedName>
        <fullName evidence="3">Glutathione-binding protein GsiB</fullName>
    </submittedName>
</protein>
<dbReference type="InterPro" id="IPR039424">
    <property type="entry name" value="SBP_5"/>
</dbReference>
<dbReference type="InterPro" id="IPR030678">
    <property type="entry name" value="Peptide/Ni-bd"/>
</dbReference>
<sequence length="544" mass="58988">MAARHLPRAAVLSLVLAASTLTACSDGASGGQKPLSADQLVSSLPAAKGDVDRITWNLTGGEPDTLDPANAATTQSGQVVRNLCDSLLTLDAKFNLKPNLASYDQQSPTKLVLTIRPDTRFWDGSTVTAEDVAFSLRWAADPSKIASYLFAYVDSIKATAANQVTVTFKQPDEMFTSELANVVVMKKSFAEKAGSKLGTPAGGLMCSGPFKLDRWTSGDSITMSRNDAYWNHDRRPFARSVKFTFLTDATSLAQSLNAGEVDGAYELSASSVPALRGSKKGRLVFGPSPQSMNIYVTRPDGVMTDPDLRAALQRMIDRAALAKVVFHGAATPMYTMTAPSTWPNAQRAVYEKAYKSFEATRSYDMDAAKKLVKSSSYKGQRIVLAIAAGDDAQSRTAQLLQQQGREAGLTIKIQSMQPLVYTQAGYDASKRKGIDLMLSSNFSATPDPLETIGFIYLPKQTYNYTDYDDPQVTKLFDEARSTFDGADRARTIVEMQALFEKGDAVIPLVSTNTTTFLNNRLTGAITSFAYWSMPQLAYVGAAHK</sequence>
<evidence type="ECO:0000259" key="2">
    <source>
        <dbReference type="Pfam" id="PF00496"/>
    </source>
</evidence>
<dbReference type="SUPFAM" id="SSF53850">
    <property type="entry name" value="Periplasmic binding protein-like II"/>
    <property type="match status" value="1"/>
</dbReference>